<evidence type="ECO:0000256" key="1">
    <source>
        <dbReference type="ARBA" id="ARBA00006890"/>
    </source>
</evidence>
<keyword evidence="4 6" id="KW-0548">Nucleotidyltransferase</keyword>
<dbReference type="EMBL" id="CP003772">
    <property type="protein sequence ID" value="AFQ04282.1"/>
    <property type="molecule type" value="Genomic_DNA"/>
</dbReference>
<reference evidence="8 9" key="1">
    <citation type="journal article" date="2012" name="J. Bacteriol.">
        <title>Draft Genome Sequences of Four Axenic Mycoplasma genitalium Strains Isolated from Denmark, Japan, and Australia.</title>
        <authorList>
            <person name="McGowin C.L."/>
            <person name="Ma L."/>
            <person name="Jensen J.S."/>
            <person name="Mancuso M.M."/>
            <person name="Hamasuna R."/>
            <person name="Adegboye D."/>
            <person name="Martin D.H."/>
        </authorList>
    </citation>
    <scope>NUCLEOTIDE SEQUENCE [LARGE SCALE GENOMIC DNA]</scope>
    <source>
        <strain evidence="8 9">M6320</strain>
    </source>
</reference>
<dbReference type="GO" id="GO:0003983">
    <property type="term" value="F:UTP:glucose-1-phosphate uridylyltransferase activity"/>
    <property type="evidence" value="ECO:0007669"/>
    <property type="project" value="UniProtKB-EC"/>
</dbReference>
<dbReference type="Proteomes" id="UP000005254">
    <property type="component" value="Chromosome"/>
</dbReference>
<protein>
    <recommendedName>
        <fullName evidence="2 6">UTP--glucose-1-phosphate uridylyltransferase</fullName>
        <ecNumber evidence="2 6">2.7.7.9</ecNumber>
    </recommendedName>
    <alternativeName>
        <fullName evidence="6">UDP-glucose pyrophosphorylase</fullName>
    </alternativeName>
</protein>
<dbReference type="AlphaFoldDB" id="A0ABC7ZJC0"/>
<dbReference type="NCBIfam" id="TIGR01099">
    <property type="entry name" value="galU"/>
    <property type="match status" value="1"/>
</dbReference>
<dbReference type="PANTHER" id="PTHR43197:SF1">
    <property type="entry name" value="UTP--GLUCOSE-1-PHOSPHATE URIDYLYLTRANSFERASE"/>
    <property type="match status" value="1"/>
</dbReference>
<dbReference type="RefSeq" id="WP_014894518.1">
    <property type="nucleotide sequence ID" value="NC_018497.1"/>
</dbReference>
<evidence type="ECO:0000256" key="3">
    <source>
        <dbReference type="ARBA" id="ARBA00022679"/>
    </source>
</evidence>
<dbReference type="InterPro" id="IPR005771">
    <property type="entry name" value="GalU_uridylyltTrfase_bac/arc"/>
</dbReference>
<evidence type="ECO:0000256" key="4">
    <source>
        <dbReference type="ARBA" id="ARBA00022695"/>
    </source>
</evidence>
<dbReference type="SUPFAM" id="SSF53448">
    <property type="entry name" value="Nucleotide-diphospho-sugar transferases"/>
    <property type="match status" value="1"/>
</dbReference>
<gene>
    <name evidence="8" type="ORF">CM1_02705</name>
</gene>
<evidence type="ECO:0000259" key="7">
    <source>
        <dbReference type="Pfam" id="PF00483"/>
    </source>
</evidence>
<dbReference type="Gene3D" id="3.90.550.10">
    <property type="entry name" value="Spore Coat Polysaccharide Biosynthesis Protein SpsA, Chain A"/>
    <property type="match status" value="1"/>
</dbReference>
<dbReference type="KEGG" id="mgx:CM1_02705"/>
<evidence type="ECO:0000256" key="6">
    <source>
        <dbReference type="RuleBase" id="RU361259"/>
    </source>
</evidence>
<dbReference type="PANTHER" id="PTHR43197">
    <property type="entry name" value="UTP--GLUCOSE-1-PHOSPHATE URIDYLYLTRANSFERASE"/>
    <property type="match status" value="1"/>
</dbReference>
<dbReference type="EC" id="2.7.7.9" evidence="2 6"/>
<keyword evidence="3 6" id="KW-0808">Transferase</keyword>
<dbReference type="InterPro" id="IPR005835">
    <property type="entry name" value="NTP_transferase_dom"/>
</dbReference>
<comment type="catalytic activity">
    <reaction evidence="5 6">
        <text>alpha-D-glucose 1-phosphate + UTP + H(+) = UDP-alpha-D-glucose + diphosphate</text>
        <dbReference type="Rhea" id="RHEA:19889"/>
        <dbReference type="ChEBI" id="CHEBI:15378"/>
        <dbReference type="ChEBI" id="CHEBI:33019"/>
        <dbReference type="ChEBI" id="CHEBI:46398"/>
        <dbReference type="ChEBI" id="CHEBI:58601"/>
        <dbReference type="ChEBI" id="CHEBI:58885"/>
        <dbReference type="EC" id="2.7.7.9"/>
    </reaction>
</comment>
<evidence type="ECO:0000256" key="2">
    <source>
        <dbReference type="ARBA" id="ARBA00012415"/>
    </source>
</evidence>
<dbReference type="Pfam" id="PF00483">
    <property type="entry name" value="NTP_transferase"/>
    <property type="match status" value="1"/>
</dbReference>
<proteinExistence type="inferred from homology"/>
<evidence type="ECO:0000256" key="5">
    <source>
        <dbReference type="ARBA" id="ARBA00048128"/>
    </source>
</evidence>
<organism evidence="8 9">
    <name type="scientific">Mycoplasmoides genitalium M6320</name>
    <dbReference type="NCBI Taxonomy" id="662945"/>
    <lineage>
        <taxon>Bacteria</taxon>
        <taxon>Bacillati</taxon>
        <taxon>Mycoplasmatota</taxon>
        <taxon>Mycoplasmoidales</taxon>
        <taxon>Mycoplasmoidaceae</taxon>
        <taxon>Mycoplasmoides</taxon>
    </lineage>
</organism>
<evidence type="ECO:0000313" key="8">
    <source>
        <dbReference type="EMBL" id="AFQ04282.1"/>
    </source>
</evidence>
<sequence>MKTKIRKAVIPAAGLGVRLLPATKAIPKEMLPLVNKPTIQYIVEEAVKSGIEQILVIVSSKKTAILDHFDYDLILENALIQKNKLQEHKEIEDIANLAHIFFVRQKNQDGLGDAILFAESFVGNEDFAVLLGDDVVFSKEPALKQCLEAYYETNCQTIGVQEVDPCHVDKYGIITPEGDYKNKDLIKVLAMTEKPKPKDAKSNLAILGRYVLKPSIFKALRSVPYGVGGELQLTDGLNFCLKNENFYVRKFTGTRFDVGTKSGFIKANLFTALNNKDISKKEVLELLNLVKA</sequence>
<dbReference type="CDD" id="cd02541">
    <property type="entry name" value="UGPase_prokaryotic"/>
    <property type="match status" value="1"/>
</dbReference>
<dbReference type="InterPro" id="IPR029044">
    <property type="entry name" value="Nucleotide-diphossugar_trans"/>
</dbReference>
<name>A0ABC7ZJC0_MYCGT</name>
<evidence type="ECO:0000313" key="9">
    <source>
        <dbReference type="Proteomes" id="UP000005254"/>
    </source>
</evidence>
<comment type="similarity">
    <text evidence="1 6">Belongs to the UDPGP type 2 family.</text>
</comment>
<accession>A0ABC7ZJC0</accession>
<feature type="domain" description="Nucleotidyl transferase" evidence="7">
    <location>
        <begin position="7"/>
        <end position="271"/>
    </location>
</feature>